<keyword evidence="1" id="KW-1133">Transmembrane helix</keyword>
<feature type="transmembrane region" description="Helical" evidence="1">
    <location>
        <begin position="59"/>
        <end position="81"/>
    </location>
</feature>
<proteinExistence type="predicted"/>
<evidence type="ECO:0000256" key="1">
    <source>
        <dbReference type="SAM" id="Phobius"/>
    </source>
</evidence>
<dbReference type="PANTHER" id="PTHR42903">
    <property type="entry name" value="INNER MEMBRANE PROTEIN YCCF"/>
    <property type="match status" value="1"/>
</dbReference>
<keyword evidence="1" id="KW-0472">Membrane</keyword>
<protein>
    <submittedName>
        <fullName evidence="3">YccF domain-containing protein</fullName>
    </submittedName>
</protein>
<feature type="transmembrane region" description="Helical" evidence="1">
    <location>
        <begin position="6"/>
        <end position="38"/>
    </location>
</feature>
<feature type="domain" description="Inner membrane component" evidence="2">
    <location>
        <begin position="69"/>
        <end position="118"/>
    </location>
</feature>
<dbReference type="InterPro" id="IPR031308">
    <property type="entry name" value="UCP028777"/>
</dbReference>
<dbReference type="PIRSF" id="PIRSF028777">
    <property type="entry name" value="UCP028777"/>
    <property type="match status" value="1"/>
</dbReference>
<name>A0A921GFR5_9ACTN</name>
<dbReference type="Pfam" id="PF03733">
    <property type="entry name" value="YccF"/>
    <property type="match status" value="2"/>
</dbReference>
<dbReference type="AlphaFoldDB" id="A0A921GFR5"/>
<dbReference type="GO" id="GO:0005886">
    <property type="term" value="C:plasma membrane"/>
    <property type="evidence" value="ECO:0007669"/>
    <property type="project" value="TreeGrafter"/>
</dbReference>
<keyword evidence="1" id="KW-0812">Transmembrane</keyword>
<dbReference type="RefSeq" id="WP_274958936.1">
    <property type="nucleotide sequence ID" value="NZ_DYWQ01000070.1"/>
</dbReference>
<reference evidence="3" key="2">
    <citation type="submission" date="2021-09" db="EMBL/GenBank/DDBJ databases">
        <authorList>
            <person name="Gilroy R."/>
        </authorList>
    </citation>
    <scope>NUCLEOTIDE SEQUENCE</scope>
    <source>
        <strain evidence="3">CHK124-7917</strain>
    </source>
</reference>
<evidence type="ECO:0000313" key="4">
    <source>
        <dbReference type="Proteomes" id="UP000697330"/>
    </source>
</evidence>
<sequence>MGCLSVVFNIIWILTGGWVTALGFFLTGVICYVTIVGIPLGRQAFKMASLTLAPFGRTIEYGGGAPSLVANVVWVLLGGWWSALCYLVEGALFCVTVVGIPFGLQLFKMAKLALLPFGATVR</sequence>
<reference evidence="3" key="1">
    <citation type="journal article" date="2021" name="PeerJ">
        <title>Extensive microbial diversity within the chicken gut microbiome revealed by metagenomics and culture.</title>
        <authorList>
            <person name="Gilroy R."/>
            <person name="Ravi A."/>
            <person name="Getino M."/>
            <person name="Pursley I."/>
            <person name="Horton D.L."/>
            <person name="Alikhan N.F."/>
            <person name="Baker D."/>
            <person name="Gharbi K."/>
            <person name="Hall N."/>
            <person name="Watson M."/>
            <person name="Adriaenssens E.M."/>
            <person name="Foster-Nyarko E."/>
            <person name="Jarju S."/>
            <person name="Secka A."/>
            <person name="Antonio M."/>
            <person name="Oren A."/>
            <person name="Chaudhuri R.R."/>
            <person name="La Ragione R."/>
            <person name="Hildebrand F."/>
            <person name="Pallen M.J."/>
        </authorList>
    </citation>
    <scope>NUCLEOTIDE SEQUENCE</scope>
    <source>
        <strain evidence="3">CHK124-7917</strain>
    </source>
</reference>
<feature type="transmembrane region" description="Helical" evidence="1">
    <location>
        <begin position="87"/>
        <end position="107"/>
    </location>
</feature>
<dbReference type="PANTHER" id="PTHR42903:SF1">
    <property type="entry name" value="INNER MEMBRANE PROTEIN YCCF"/>
    <property type="match status" value="1"/>
</dbReference>
<dbReference type="Proteomes" id="UP000697330">
    <property type="component" value="Unassembled WGS sequence"/>
</dbReference>
<comment type="caution">
    <text evidence="3">The sequence shown here is derived from an EMBL/GenBank/DDBJ whole genome shotgun (WGS) entry which is preliminary data.</text>
</comment>
<dbReference type="NCBIfam" id="NF008740">
    <property type="entry name" value="PRK11770.1-2"/>
    <property type="match status" value="1"/>
</dbReference>
<evidence type="ECO:0000259" key="2">
    <source>
        <dbReference type="Pfam" id="PF03733"/>
    </source>
</evidence>
<accession>A0A921GFR5</accession>
<evidence type="ECO:0000313" key="3">
    <source>
        <dbReference type="EMBL" id="HJF45059.1"/>
    </source>
</evidence>
<organism evidence="3 4">
    <name type="scientific">Thermophilibacter provencensis</name>
    <dbReference type="NCBI Taxonomy" id="1852386"/>
    <lineage>
        <taxon>Bacteria</taxon>
        <taxon>Bacillati</taxon>
        <taxon>Actinomycetota</taxon>
        <taxon>Coriobacteriia</taxon>
        <taxon>Coriobacteriales</taxon>
        <taxon>Atopobiaceae</taxon>
        <taxon>Thermophilibacter</taxon>
    </lineage>
</organism>
<dbReference type="InterPro" id="IPR005185">
    <property type="entry name" value="YccF"/>
</dbReference>
<gene>
    <name evidence="3" type="ORF">K8U72_04655</name>
</gene>
<dbReference type="EMBL" id="DYWQ01000070">
    <property type="protein sequence ID" value="HJF45059.1"/>
    <property type="molecule type" value="Genomic_DNA"/>
</dbReference>
<feature type="domain" description="Inner membrane component" evidence="2">
    <location>
        <begin position="7"/>
        <end position="57"/>
    </location>
</feature>
<dbReference type="InterPro" id="IPR052937">
    <property type="entry name" value="Inner_membrane_protein"/>
</dbReference>